<dbReference type="Pfam" id="PF02824">
    <property type="entry name" value="TGS"/>
    <property type="match status" value="1"/>
</dbReference>
<feature type="compositionally biased region" description="Acidic residues" evidence="2">
    <location>
        <begin position="119"/>
        <end position="137"/>
    </location>
</feature>
<accession>A0A7J6PXH8</accession>
<dbReference type="OMA" id="AFETTPM"/>
<dbReference type="SUPFAM" id="SSF55186">
    <property type="entry name" value="ThrRS/AlaRS common domain"/>
    <property type="match status" value="1"/>
</dbReference>
<evidence type="ECO:0000313" key="6">
    <source>
        <dbReference type="Proteomes" id="UP000553632"/>
    </source>
</evidence>
<dbReference type="GO" id="GO:0005739">
    <property type="term" value="C:mitochondrion"/>
    <property type="evidence" value="ECO:0007669"/>
    <property type="project" value="TreeGrafter"/>
</dbReference>
<dbReference type="EMBL" id="JABANO010006353">
    <property type="protein sequence ID" value="KAF4751966.1"/>
    <property type="molecule type" value="Genomic_DNA"/>
</dbReference>
<dbReference type="GO" id="GO:0004829">
    <property type="term" value="F:threonine-tRNA ligase activity"/>
    <property type="evidence" value="ECO:0007669"/>
    <property type="project" value="TreeGrafter"/>
</dbReference>
<keyword evidence="1" id="KW-0648">Protein biosynthesis</keyword>
<evidence type="ECO:0000313" key="5">
    <source>
        <dbReference type="EMBL" id="KAF4751966.1"/>
    </source>
</evidence>
<gene>
    <name evidence="4" type="ORF">FOZ62_008756</name>
    <name evidence="5" type="ORF">FOZ63_009593</name>
</gene>
<dbReference type="PANTHER" id="PTHR11451:SF46">
    <property type="entry name" value="THREONINE--TRNA LIGASE"/>
    <property type="match status" value="1"/>
</dbReference>
<evidence type="ECO:0000313" key="7">
    <source>
        <dbReference type="Proteomes" id="UP000574390"/>
    </source>
</evidence>
<dbReference type="Gene3D" id="3.10.20.30">
    <property type="match status" value="1"/>
</dbReference>
<dbReference type="InterPro" id="IPR004095">
    <property type="entry name" value="TGS"/>
</dbReference>
<evidence type="ECO:0000259" key="3">
    <source>
        <dbReference type="PROSITE" id="PS51880"/>
    </source>
</evidence>
<comment type="caution">
    <text evidence="4">The sequence shown here is derived from an EMBL/GenBank/DDBJ whole genome shotgun (WGS) entry which is preliminary data.</text>
</comment>
<dbReference type="InterPro" id="IPR018163">
    <property type="entry name" value="Thr/Ala-tRNA-synth_IIc_edit"/>
</dbReference>
<protein>
    <recommendedName>
        <fullName evidence="3">TGS domain-containing protein</fullName>
    </recommendedName>
</protein>
<evidence type="ECO:0000256" key="2">
    <source>
        <dbReference type="SAM" id="MobiDB-lite"/>
    </source>
</evidence>
<feature type="region of interest" description="Disordered" evidence="2">
    <location>
        <begin position="119"/>
        <end position="139"/>
    </location>
</feature>
<sequence length="247" mass="27509">MASYGTRTKTYQGKGARLNETGKFEGDFKIYPNGTAPFLKERSELFDKLYAAQEERLAALPKDPITIELPDGTKKEGHKFETTPLDIALGISKGLANSVVAAKVLYTEPVDSMDQVVAADDESDVGSEAGDDDDEEDHQVNTVKAWQKETVWDLSRPLEGSCKLELLKFDTPEGRDTFWHSSAHILGEALEKEYGCHLTIGPPLENGFYYDGYYGNLKLGSGDYDKIEKRIASIVKEDQEFQRLVVT</sequence>
<dbReference type="GO" id="GO:0006435">
    <property type="term" value="P:threonyl-tRNA aminoacylation"/>
    <property type="evidence" value="ECO:0007669"/>
    <property type="project" value="TreeGrafter"/>
</dbReference>
<dbReference type="Proteomes" id="UP000553632">
    <property type="component" value="Unassembled WGS sequence"/>
</dbReference>
<evidence type="ECO:0000313" key="4">
    <source>
        <dbReference type="EMBL" id="KAF4700924.1"/>
    </source>
</evidence>
<organism evidence="4 7">
    <name type="scientific">Perkinsus olseni</name>
    <name type="common">Perkinsus atlanticus</name>
    <dbReference type="NCBI Taxonomy" id="32597"/>
    <lineage>
        <taxon>Eukaryota</taxon>
        <taxon>Sar</taxon>
        <taxon>Alveolata</taxon>
        <taxon>Perkinsozoa</taxon>
        <taxon>Perkinsea</taxon>
        <taxon>Perkinsida</taxon>
        <taxon>Perkinsidae</taxon>
        <taxon>Perkinsus</taxon>
    </lineage>
</organism>
<dbReference type="PANTHER" id="PTHR11451">
    <property type="entry name" value="THREONINE-TRNA LIGASE"/>
    <property type="match status" value="1"/>
</dbReference>
<reference evidence="6 7" key="1">
    <citation type="submission" date="2020-04" db="EMBL/GenBank/DDBJ databases">
        <title>Perkinsus olseni comparative genomics.</title>
        <authorList>
            <person name="Bogema D.R."/>
        </authorList>
    </citation>
    <scope>NUCLEOTIDE SEQUENCE [LARGE SCALE GENOMIC DNA]</scope>
    <source>
        <strain evidence="4">ATCC PRA-205</strain>
        <strain evidence="5 6">ATCC PRA-207</strain>
    </source>
</reference>
<evidence type="ECO:0000256" key="1">
    <source>
        <dbReference type="ARBA" id="ARBA00022917"/>
    </source>
</evidence>
<keyword evidence="6" id="KW-1185">Reference proteome</keyword>
<dbReference type="InterPro" id="IPR012675">
    <property type="entry name" value="Beta-grasp_dom_sf"/>
</dbReference>
<dbReference type="InterPro" id="IPR012676">
    <property type="entry name" value="TGS-like"/>
</dbReference>
<dbReference type="CDD" id="cd01667">
    <property type="entry name" value="TGS_ThrRS"/>
    <property type="match status" value="1"/>
</dbReference>
<dbReference type="PROSITE" id="PS51880">
    <property type="entry name" value="TGS"/>
    <property type="match status" value="1"/>
</dbReference>
<feature type="domain" description="TGS" evidence="3">
    <location>
        <begin position="63"/>
        <end position="168"/>
    </location>
</feature>
<proteinExistence type="predicted"/>
<dbReference type="Gene3D" id="3.30.980.10">
    <property type="entry name" value="Threonyl-trna Synthetase, Chain A, domain 2"/>
    <property type="match status" value="1"/>
</dbReference>
<dbReference type="SUPFAM" id="SSF81271">
    <property type="entry name" value="TGS-like"/>
    <property type="match status" value="1"/>
</dbReference>
<dbReference type="AlphaFoldDB" id="A0A7J6PXH8"/>
<feature type="non-terminal residue" evidence="4">
    <location>
        <position position="1"/>
    </location>
</feature>
<name>A0A7J6PXH8_PEROL</name>
<dbReference type="GO" id="GO:0000166">
    <property type="term" value="F:nucleotide binding"/>
    <property type="evidence" value="ECO:0007669"/>
    <property type="project" value="InterPro"/>
</dbReference>
<dbReference type="Proteomes" id="UP000574390">
    <property type="component" value="Unassembled WGS sequence"/>
</dbReference>
<dbReference type="EMBL" id="JABANM010033646">
    <property type="protein sequence ID" value="KAF4700924.1"/>
    <property type="molecule type" value="Genomic_DNA"/>
</dbReference>